<feature type="transmembrane region" description="Helical" evidence="1">
    <location>
        <begin position="15"/>
        <end position="38"/>
    </location>
</feature>
<evidence type="ECO:0000313" key="2">
    <source>
        <dbReference type="WBParaSite" id="HPLM_0001377201-mRNA-1"/>
    </source>
</evidence>
<sequence>LIFKAPALSKESPRIFLSFVLLSSAGRISASISSGSFLYVDPALRFRPRLFAFFFVVTLSQASTKGVLSFAVKIADDTPP</sequence>
<feature type="transmembrane region" description="Helical" evidence="1">
    <location>
        <begin position="50"/>
        <end position="72"/>
    </location>
</feature>
<keyword evidence="1" id="KW-0472">Membrane</keyword>
<dbReference type="WBParaSite" id="HPLM_0001377201-mRNA-1">
    <property type="protein sequence ID" value="HPLM_0001377201-mRNA-1"/>
    <property type="gene ID" value="HPLM_0001377201"/>
</dbReference>
<accession>A0A0N4WQQ2</accession>
<protein>
    <submittedName>
        <fullName evidence="2">Secreted protein</fullName>
    </submittedName>
</protein>
<dbReference type="AlphaFoldDB" id="A0A0N4WQQ2"/>
<proteinExistence type="predicted"/>
<name>A0A0N4WQQ2_HAEPC</name>
<evidence type="ECO:0000256" key="1">
    <source>
        <dbReference type="SAM" id="Phobius"/>
    </source>
</evidence>
<keyword evidence="1" id="KW-0812">Transmembrane</keyword>
<reference evidence="2" key="1">
    <citation type="submission" date="2017-02" db="UniProtKB">
        <authorList>
            <consortium name="WormBaseParasite"/>
        </authorList>
    </citation>
    <scope>IDENTIFICATION</scope>
</reference>
<keyword evidence="1" id="KW-1133">Transmembrane helix</keyword>
<organism evidence="2">
    <name type="scientific">Haemonchus placei</name>
    <name type="common">Barber's pole worm</name>
    <dbReference type="NCBI Taxonomy" id="6290"/>
    <lineage>
        <taxon>Eukaryota</taxon>
        <taxon>Metazoa</taxon>
        <taxon>Ecdysozoa</taxon>
        <taxon>Nematoda</taxon>
        <taxon>Chromadorea</taxon>
        <taxon>Rhabditida</taxon>
        <taxon>Rhabditina</taxon>
        <taxon>Rhabditomorpha</taxon>
        <taxon>Strongyloidea</taxon>
        <taxon>Trichostrongylidae</taxon>
        <taxon>Haemonchus</taxon>
    </lineage>
</organism>